<dbReference type="EMBL" id="QEFB01000013">
    <property type="protein sequence ID" value="PWC06316.1"/>
    <property type="molecule type" value="Genomic_DNA"/>
</dbReference>
<dbReference type="SUPFAM" id="SSF53474">
    <property type="entry name" value="alpha/beta-Hydrolases"/>
    <property type="match status" value="1"/>
</dbReference>
<dbReference type="Pfam" id="PF06259">
    <property type="entry name" value="Abhydrolase_8"/>
    <property type="match status" value="1"/>
</dbReference>
<sequence>MPDALTVSTGGLTSVSTEEFFAFASALDVFAADATDWAHAASIARCLTEWSTDAAPYGFAEPALLQASRSLAEASECAERLGSVVQEAANAYADGEARSREALGAMQAFAGFLVGTYLRNLVIGALPLLPGLILTATVMKQPAMRRAVAVLGGGLAGGLVQNPGLTANPAFVGMVRDVVSAADDILMGFSGTSLPAARFLGDEGTGLVGLETVAGAAIILGGRHAFTETPVRTSRHGEVRETRPPASLAEAARRIPPTGVGKPQITVEKYRHSSGADSYAVYIAGTTDFGGNSAEPFDMASNLAAVADSDAGAYTATLDAMEQAGVQPGDRVSLFGHSQGGLVAARIAESESFDTQALVTFGSPSGQVAVPDSVTQVAVEHAEDLVPALGGEPVDGAEGRDRLVVSRAIFDDTPSGADDAGAAHSMDGYEATAALIDDSTDSRLTGLTEALAGIGSGAGAAQAFRAERVRSG</sequence>
<comment type="caution">
    <text evidence="2">The sequence shown here is derived from an EMBL/GenBank/DDBJ whole genome shotgun (WGS) entry which is preliminary data.</text>
</comment>
<evidence type="ECO:0000259" key="1">
    <source>
        <dbReference type="Pfam" id="PF06259"/>
    </source>
</evidence>
<feature type="domain" description="DUF1023" evidence="1">
    <location>
        <begin position="306"/>
        <end position="369"/>
    </location>
</feature>
<organism evidence="2 3">
    <name type="scientific">Mycetocola zhujimingii</name>
    <dbReference type="NCBI Taxonomy" id="2079792"/>
    <lineage>
        <taxon>Bacteria</taxon>
        <taxon>Bacillati</taxon>
        <taxon>Actinomycetota</taxon>
        <taxon>Actinomycetes</taxon>
        <taxon>Micrococcales</taxon>
        <taxon>Microbacteriaceae</taxon>
        <taxon>Mycetocola</taxon>
    </lineage>
</organism>
<protein>
    <recommendedName>
        <fullName evidence="1">DUF1023 domain-containing protein</fullName>
    </recommendedName>
</protein>
<dbReference type="AlphaFoldDB" id="A0A2U1TBR1"/>
<accession>A0A2U1TBR1</accession>
<proteinExistence type="predicted"/>
<dbReference type="RefSeq" id="WP_108963333.1">
    <property type="nucleotide sequence ID" value="NZ_QEFB01000013.1"/>
</dbReference>
<dbReference type="InterPro" id="IPR029058">
    <property type="entry name" value="AB_hydrolase_fold"/>
</dbReference>
<gene>
    <name evidence="2" type="ORF">DF223_11975</name>
</gene>
<dbReference type="InterPro" id="IPR010427">
    <property type="entry name" value="DUF1023"/>
</dbReference>
<name>A0A2U1TBR1_9MICO</name>
<keyword evidence="3" id="KW-1185">Reference proteome</keyword>
<dbReference type="Proteomes" id="UP000244962">
    <property type="component" value="Unassembled WGS sequence"/>
</dbReference>
<dbReference type="Gene3D" id="3.40.50.1820">
    <property type="entry name" value="alpha/beta hydrolase"/>
    <property type="match status" value="1"/>
</dbReference>
<evidence type="ECO:0000313" key="2">
    <source>
        <dbReference type="EMBL" id="PWC06316.1"/>
    </source>
</evidence>
<reference evidence="3" key="1">
    <citation type="submission" date="2018-04" db="EMBL/GenBank/DDBJ databases">
        <authorList>
            <person name="Liu S."/>
            <person name="Wang Z."/>
            <person name="Li J."/>
        </authorList>
    </citation>
    <scope>NUCLEOTIDE SEQUENCE [LARGE SCALE GENOMIC DNA]</scope>
    <source>
        <strain evidence="3">622</strain>
    </source>
</reference>
<evidence type="ECO:0000313" key="3">
    <source>
        <dbReference type="Proteomes" id="UP000244962"/>
    </source>
</evidence>